<comment type="caution">
    <text evidence="3">The sequence shown here is derived from an EMBL/GenBank/DDBJ whole genome shotgun (WGS) entry which is preliminary data.</text>
</comment>
<feature type="compositionally biased region" description="Basic and acidic residues" evidence="1">
    <location>
        <begin position="244"/>
        <end position="254"/>
    </location>
</feature>
<dbReference type="EMBL" id="MRZV01000479">
    <property type="protein sequence ID" value="PIK49127.1"/>
    <property type="molecule type" value="Genomic_DNA"/>
</dbReference>
<feature type="transmembrane region" description="Helical" evidence="2">
    <location>
        <begin position="440"/>
        <end position="462"/>
    </location>
</feature>
<organism evidence="3 4">
    <name type="scientific">Stichopus japonicus</name>
    <name type="common">Sea cucumber</name>
    <dbReference type="NCBI Taxonomy" id="307972"/>
    <lineage>
        <taxon>Eukaryota</taxon>
        <taxon>Metazoa</taxon>
        <taxon>Echinodermata</taxon>
        <taxon>Eleutherozoa</taxon>
        <taxon>Echinozoa</taxon>
        <taxon>Holothuroidea</taxon>
        <taxon>Aspidochirotacea</taxon>
        <taxon>Aspidochirotida</taxon>
        <taxon>Stichopodidae</taxon>
        <taxon>Apostichopus</taxon>
    </lineage>
</organism>
<evidence type="ECO:0000256" key="2">
    <source>
        <dbReference type="SAM" id="Phobius"/>
    </source>
</evidence>
<feature type="compositionally biased region" description="Polar residues" evidence="1">
    <location>
        <begin position="395"/>
        <end position="407"/>
    </location>
</feature>
<keyword evidence="4" id="KW-1185">Reference proteome</keyword>
<feature type="region of interest" description="Disordered" evidence="1">
    <location>
        <begin position="327"/>
        <end position="375"/>
    </location>
</feature>
<dbReference type="PANTHER" id="PTHR11360">
    <property type="entry name" value="MONOCARBOXYLATE TRANSPORTER"/>
    <property type="match status" value="1"/>
</dbReference>
<feature type="region of interest" description="Disordered" evidence="1">
    <location>
        <begin position="233"/>
        <end position="265"/>
    </location>
</feature>
<name>A0A2G8KMC9_STIJA</name>
<keyword evidence="2" id="KW-0812">Transmembrane</keyword>
<dbReference type="AlphaFoldDB" id="A0A2G8KMC9"/>
<evidence type="ECO:0000256" key="1">
    <source>
        <dbReference type="SAM" id="MobiDB-lite"/>
    </source>
</evidence>
<dbReference type="Proteomes" id="UP000230750">
    <property type="component" value="Unassembled WGS sequence"/>
</dbReference>
<feature type="compositionally biased region" description="Polar residues" evidence="1">
    <location>
        <begin position="233"/>
        <end position="242"/>
    </location>
</feature>
<dbReference type="Gene3D" id="1.20.1250.20">
    <property type="entry name" value="MFS general substrate transporter like domains"/>
    <property type="match status" value="1"/>
</dbReference>
<feature type="compositionally biased region" description="Polar residues" evidence="1">
    <location>
        <begin position="327"/>
        <end position="338"/>
    </location>
</feature>
<feature type="transmembrane region" description="Helical" evidence="2">
    <location>
        <begin position="491"/>
        <end position="510"/>
    </location>
</feature>
<dbReference type="OrthoDB" id="6499973at2759"/>
<evidence type="ECO:0000313" key="3">
    <source>
        <dbReference type="EMBL" id="PIK49127.1"/>
    </source>
</evidence>
<dbReference type="STRING" id="307972.A0A2G8KMC9"/>
<gene>
    <name evidence="3" type="ORF">BSL78_13996</name>
</gene>
<evidence type="ECO:0000313" key="4">
    <source>
        <dbReference type="Proteomes" id="UP000230750"/>
    </source>
</evidence>
<protein>
    <submittedName>
        <fullName evidence="3">Uncharacterized protein</fullName>
    </submittedName>
</protein>
<dbReference type="GO" id="GO:0008028">
    <property type="term" value="F:monocarboxylic acid transmembrane transporter activity"/>
    <property type="evidence" value="ECO:0007669"/>
    <property type="project" value="TreeGrafter"/>
</dbReference>
<feature type="compositionally biased region" description="Polar residues" evidence="1">
    <location>
        <begin position="346"/>
        <end position="375"/>
    </location>
</feature>
<dbReference type="InterPro" id="IPR036259">
    <property type="entry name" value="MFS_trans_sf"/>
</dbReference>
<keyword evidence="2" id="KW-1133">Transmembrane helix</keyword>
<feature type="compositionally biased region" description="Polar residues" evidence="1">
    <location>
        <begin position="255"/>
        <end position="265"/>
    </location>
</feature>
<dbReference type="CDD" id="cd06174">
    <property type="entry name" value="MFS"/>
    <property type="match status" value="1"/>
</dbReference>
<feature type="compositionally biased region" description="Polar residues" evidence="1">
    <location>
        <begin position="104"/>
        <end position="119"/>
    </location>
</feature>
<dbReference type="PANTHER" id="PTHR11360:SF303">
    <property type="entry name" value="MAJOR FACILITATOR SUPERFAMILY (MFS) PROFILE DOMAIN-CONTAINING PROTEIN"/>
    <property type="match status" value="1"/>
</dbReference>
<feature type="compositionally biased region" description="Polar residues" evidence="1">
    <location>
        <begin position="127"/>
        <end position="140"/>
    </location>
</feature>
<dbReference type="InterPro" id="IPR050327">
    <property type="entry name" value="Proton-linked_MCT"/>
</dbReference>
<dbReference type="SUPFAM" id="SSF103473">
    <property type="entry name" value="MFS general substrate transporter"/>
    <property type="match status" value="1"/>
</dbReference>
<keyword evidence="2" id="KW-0472">Membrane</keyword>
<proteinExistence type="predicted"/>
<feature type="region of interest" description="Disordered" evidence="1">
    <location>
        <begin position="104"/>
        <end position="143"/>
    </location>
</feature>
<feature type="transmembrane region" description="Helical" evidence="2">
    <location>
        <begin position="618"/>
        <end position="636"/>
    </location>
</feature>
<feature type="region of interest" description="Disordered" evidence="1">
    <location>
        <begin position="395"/>
        <end position="419"/>
    </location>
</feature>
<accession>A0A2G8KMC9</accession>
<reference evidence="3 4" key="1">
    <citation type="journal article" date="2017" name="PLoS Biol.">
        <title>The sea cucumber genome provides insights into morphological evolution and visceral regeneration.</title>
        <authorList>
            <person name="Zhang X."/>
            <person name="Sun L."/>
            <person name="Yuan J."/>
            <person name="Sun Y."/>
            <person name="Gao Y."/>
            <person name="Zhang L."/>
            <person name="Li S."/>
            <person name="Dai H."/>
            <person name="Hamel J.F."/>
            <person name="Liu C."/>
            <person name="Yu Y."/>
            <person name="Liu S."/>
            <person name="Lin W."/>
            <person name="Guo K."/>
            <person name="Jin S."/>
            <person name="Xu P."/>
            <person name="Storey K.B."/>
            <person name="Huan P."/>
            <person name="Zhang T."/>
            <person name="Zhou Y."/>
            <person name="Zhang J."/>
            <person name="Lin C."/>
            <person name="Li X."/>
            <person name="Xing L."/>
            <person name="Huo D."/>
            <person name="Sun M."/>
            <person name="Wang L."/>
            <person name="Mercier A."/>
            <person name="Li F."/>
            <person name="Yang H."/>
            <person name="Xiang J."/>
        </authorList>
    </citation>
    <scope>NUCLEOTIDE SEQUENCE [LARGE SCALE GENOMIC DNA]</scope>
    <source>
        <strain evidence="3">Shaxun</strain>
        <tissue evidence="3">Muscle</tissue>
    </source>
</reference>
<sequence>MPLATTGSYVGIIVLPGIVEVFLNNYGLHATFCMFGALAYNTIPCGLVLSDVRSGKQSTEGSGVQSRRETIPSKLRRIESNIQSRAEEGSSGLEAVMAVKSEITYPSNSQSETNNVQDKLNTDRESNNSNSGVQSRSETIPSKLRRIEDNIQSRAEEGSSGLEAVMAVKSEITYPSNSQSETNNVQDKLNTDREKVKPFLPNREVLKVTFNREQRKVHQVLKQSLQLNLEITYPSNSQSETNDVQDKLNTDRESNNSNSGVQSRSETIPFKLRRIESNIQSRAEEEVKTIPFKLRRIESNIQSRAEEGSSSLEAVMAVKSEITYPSISQSETNNVQDKLNTDRESNNSNSGVQSRSETIPSKQRGIESNIQSRAEKGSSSLEAVIAVKSEITYPSNSQSETNNVQDKLNTDRESNNSKIQTTTNPFAAERIIQTVKSIKSFIQTFLVQFKLFGDVVFTLYFITVNMRKFPSNSWTLFLIPLSQELGVTKQTAVIISAIGGVGGIMGRFLAAVSFKVSKTISPLTLFATYYLCDAFIFALFPTTTNVILLGICAFFSGLLLSAKAGMTSGILLHLTTAETFRQAFGLVDCGCGVYSLLTGFISGASYDVYGSFKNLFRISALVCAISCIFVIFIIFLQKLKKKKHSDSENGEDSD</sequence>
<feature type="transmembrane region" description="Helical" evidence="2">
    <location>
        <begin position="584"/>
        <end position="606"/>
    </location>
</feature>